<evidence type="ECO:0000313" key="2">
    <source>
        <dbReference type="EMBL" id="CAD8883408.1"/>
    </source>
</evidence>
<feature type="chain" id="PRO_5031007611" evidence="1">
    <location>
        <begin position="23"/>
        <end position="233"/>
    </location>
</feature>
<feature type="signal peptide" evidence="1">
    <location>
        <begin position="1"/>
        <end position="22"/>
    </location>
</feature>
<protein>
    <submittedName>
        <fullName evidence="2">Uncharacterized protein</fullName>
    </submittedName>
</protein>
<keyword evidence="1" id="KW-0732">Signal</keyword>
<dbReference type="EMBL" id="HBFR01014500">
    <property type="protein sequence ID" value="CAD8883408.1"/>
    <property type="molecule type" value="Transcribed_RNA"/>
</dbReference>
<organism evidence="2">
    <name type="scientific">Corethron hystrix</name>
    <dbReference type="NCBI Taxonomy" id="216773"/>
    <lineage>
        <taxon>Eukaryota</taxon>
        <taxon>Sar</taxon>
        <taxon>Stramenopiles</taxon>
        <taxon>Ochrophyta</taxon>
        <taxon>Bacillariophyta</taxon>
        <taxon>Coscinodiscophyceae</taxon>
        <taxon>Corethrophycidae</taxon>
        <taxon>Corethrales</taxon>
        <taxon>Corethraceae</taxon>
        <taxon>Corethron</taxon>
    </lineage>
</organism>
<dbReference type="AlphaFoldDB" id="A0A7S1FRZ8"/>
<evidence type="ECO:0000256" key="1">
    <source>
        <dbReference type="SAM" id="SignalP"/>
    </source>
</evidence>
<reference evidence="2" key="1">
    <citation type="submission" date="2021-01" db="EMBL/GenBank/DDBJ databases">
        <authorList>
            <person name="Corre E."/>
            <person name="Pelletier E."/>
            <person name="Niang G."/>
            <person name="Scheremetjew M."/>
            <person name="Finn R."/>
            <person name="Kale V."/>
            <person name="Holt S."/>
            <person name="Cochrane G."/>
            <person name="Meng A."/>
            <person name="Brown T."/>
            <person name="Cohen L."/>
        </authorList>
    </citation>
    <scope>NUCLEOTIDE SEQUENCE</scope>
    <source>
        <strain evidence="2">308</strain>
    </source>
</reference>
<proteinExistence type="predicted"/>
<name>A0A7S1FRZ8_9STRA</name>
<sequence length="233" mass="26221">MKFFIPIFSSLLLVCSLDLAESQKKNKKQQKLNLKANWDWAIGDWYHCLVTDQMNFGGSAQSKHVNEDQGCRGIHFGNIKYSGGKNQSILELQHDYLNHCEMWSMGGALCPNATQAGNDRGDEGNILVRSTAQGIGSHMPGMENSITFYGDHVHAMDSSGSWVKGAMAHVEDMDWFSCKRLNLKKDKGMICDIRQNEVRSSGWGDIDYSDYGSYFLVQDIDKCNYCGKKKPKL</sequence>
<accession>A0A7S1FRZ8</accession>
<gene>
    <name evidence="2" type="ORF">CHYS00102_LOCUS10603</name>
</gene>